<dbReference type="SUPFAM" id="SSF52047">
    <property type="entry name" value="RNI-like"/>
    <property type="match status" value="1"/>
</dbReference>
<evidence type="ECO:0000313" key="2">
    <source>
        <dbReference type="Proteomes" id="UP000521943"/>
    </source>
</evidence>
<evidence type="ECO:0000313" key="1">
    <source>
        <dbReference type="EMBL" id="KAF6747471.1"/>
    </source>
</evidence>
<organism evidence="1 2">
    <name type="scientific">Ephemerocybe angulata</name>
    <dbReference type="NCBI Taxonomy" id="980116"/>
    <lineage>
        <taxon>Eukaryota</taxon>
        <taxon>Fungi</taxon>
        <taxon>Dikarya</taxon>
        <taxon>Basidiomycota</taxon>
        <taxon>Agaricomycotina</taxon>
        <taxon>Agaricomycetes</taxon>
        <taxon>Agaricomycetidae</taxon>
        <taxon>Agaricales</taxon>
        <taxon>Agaricineae</taxon>
        <taxon>Psathyrellaceae</taxon>
        <taxon>Ephemerocybe</taxon>
    </lineage>
</organism>
<reference evidence="1 2" key="1">
    <citation type="submission" date="2020-07" db="EMBL/GenBank/DDBJ databases">
        <title>Comparative genomics of pyrophilous fungi reveals a link between fire events and developmental genes.</title>
        <authorList>
            <consortium name="DOE Joint Genome Institute"/>
            <person name="Steindorff A.S."/>
            <person name="Carver A."/>
            <person name="Calhoun S."/>
            <person name="Stillman K."/>
            <person name="Liu H."/>
            <person name="Lipzen A."/>
            <person name="Pangilinan J."/>
            <person name="Labutti K."/>
            <person name="Bruns T.D."/>
            <person name="Grigoriev I.V."/>
        </authorList>
    </citation>
    <scope>NUCLEOTIDE SEQUENCE [LARGE SCALE GENOMIC DNA]</scope>
    <source>
        <strain evidence="1 2">CBS 144469</strain>
    </source>
</reference>
<accession>A0A8H6M063</accession>
<comment type="caution">
    <text evidence="1">The sequence shown here is derived from an EMBL/GenBank/DDBJ whole genome shotgun (WGS) entry which is preliminary data.</text>
</comment>
<dbReference type="OrthoDB" id="27842at2759"/>
<dbReference type="EMBL" id="JACGCI010000081">
    <property type="protein sequence ID" value="KAF6747471.1"/>
    <property type="molecule type" value="Genomic_DNA"/>
</dbReference>
<proteinExistence type="predicted"/>
<sequence length="321" mass="35327">MSPRIGQRRRVPSCRKARGITVEEEAAAGEHSSCFSIAVDSAPVEFYVDVLRHCTNLETLTIEDPRELVWDFGNLSRPPLSPRSEDFAPAILPRLRTLVLTGAYVAELDFIRTPGLVNLHLKDLTAVDRLDPVRLFQPVGDTRVLDASQLRSIGQQGHCTLRSLTLEDGTVDFRMLARGLLPLQSLEYLGMSGMRVDVEYLAMLIAEAGEQVLHNLRRVELAHIYGSPSHRLYLATVLLANSGGDKTRRIGGATGNVAVGLPLMGYAKLVCDPDEAGNYMREGERERGYDRDRGLDVVMVGCKIGSQGGVCEMCEPPPSVW</sequence>
<name>A0A8H6M063_9AGAR</name>
<gene>
    <name evidence="1" type="ORF">DFP72DRAFT_1149346</name>
</gene>
<protein>
    <submittedName>
        <fullName evidence="1">Uncharacterized protein</fullName>
    </submittedName>
</protein>
<keyword evidence="2" id="KW-1185">Reference proteome</keyword>
<dbReference type="Proteomes" id="UP000521943">
    <property type="component" value="Unassembled WGS sequence"/>
</dbReference>
<dbReference type="AlphaFoldDB" id="A0A8H6M063"/>